<dbReference type="PANTHER" id="PTHR21294:SF17">
    <property type="entry name" value="PROTEIN FIXA"/>
    <property type="match status" value="1"/>
</dbReference>
<dbReference type="Gene3D" id="3.40.50.620">
    <property type="entry name" value="HUPs"/>
    <property type="match status" value="1"/>
</dbReference>
<dbReference type="InterPro" id="IPR014729">
    <property type="entry name" value="Rossmann-like_a/b/a_fold"/>
</dbReference>
<dbReference type="InterPro" id="IPR014730">
    <property type="entry name" value="ETF_a/b_N"/>
</dbReference>
<dbReference type="CDD" id="cd01714">
    <property type="entry name" value="ETF_beta"/>
    <property type="match status" value="1"/>
</dbReference>
<comment type="caution">
    <text evidence="5">The sequence shown here is derived from an EMBL/GenBank/DDBJ whole genome shotgun (WGS) entry which is preliminary data.</text>
</comment>
<dbReference type="PROSITE" id="PS01065">
    <property type="entry name" value="ETF_BETA"/>
    <property type="match status" value="1"/>
</dbReference>
<evidence type="ECO:0000313" key="6">
    <source>
        <dbReference type="Proteomes" id="UP000186341"/>
    </source>
</evidence>
<protein>
    <recommendedName>
        <fullName evidence="2">Electron transfer flavoprotein small subunit</fullName>
    </recommendedName>
</protein>
<evidence type="ECO:0000256" key="2">
    <source>
        <dbReference type="ARBA" id="ARBA00042002"/>
    </source>
</evidence>
<dbReference type="PIRSF" id="PIRSF000090">
    <property type="entry name" value="Beta-ETF"/>
    <property type="match status" value="1"/>
</dbReference>
<evidence type="ECO:0000256" key="3">
    <source>
        <dbReference type="ARBA" id="ARBA00049933"/>
    </source>
</evidence>
<dbReference type="Proteomes" id="UP000186341">
    <property type="component" value="Unassembled WGS sequence"/>
</dbReference>
<dbReference type="EMBL" id="MPJW01000200">
    <property type="protein sequence ID" value="OLU37462.1"/>
    <property type="molecule type" value="Genomic_DNA"/>
</dbReference>
<name>A0A1U7NDN9_9FIRM</name>
<comment type="similarity">
    <text evidence="1">Belongs to the ETF beta-subunit/FixA family.</text>
</comment>
<accession>A0A1U7NDN9</accession>
<keyword evidence="6" id="KW-1185">Reference proteome</keyword>
<evidence type="ECO:0000313" key="5">
    <source>
        <dbReference type="EMBL" id="OLU37462.1"/>
    </source>
</evidence>
<evidence type="ECO:0000259" key="4">
    <source>
        <dbReference type="SMART" id="SM00893"/>
    </source>
</evidence>
<reference evidence="5 6" key="1">
    <citation type="submission" date="2016-11" db="EMBL/GenBank/DDBJ databases">
        <title>Description of two novel members of the family Erysipelotrichaceae: Ileibacterium lipovorans gen. nov., sp. nov. and Dubosiella newyorkensis, gen. nov., sp. nov.</title>
        <authorList>
            <person name="Cox L.M."/>
            <person name="Sohn J."/>
            <person name="Tyrrell K.L."/>
            <person name="Citron D.M."/>
            <person name="Lawson P.A."/>
            <person name="Patel N.B."/>
            <person name="Iizumi T."/>
            <person name="Perez-Perez G.I."/>
            <person name="Goldstein E.J."/>
            <person name="Blaser M.J."/>
        </authorList>
    </citation>
    <scope>NUCLEOTIDE SEQUENCE [LARGE SCALE GENOMIC DNA]</scope>
    <source>
        <strain evidence="5 6">NYU-BL-A3</strain>
    </source>
</reference>
<dbReference type="InterPro" id="IPR033948">
    <property type="entry name" value="ETF_beta_N"/>
</dbReference>
<dbReference type="PANTHER" id="PTHR21294">
    <property type="entry name" value="ELECTRON TRANSFER FLAVOPROTEIN BETA-SUBUNIT"/>
    <property type="match status" value="1"/>
</dbReference>
<organism evidence="5 6">
    <name type="scientific">Ileibacterium valens</name>
    <dbReference type="NCBI Taxonomy" id="1862668"/>
    <lineage>
        <taxon>Bacteria</taxon>
        <taxon>Bacillati</taxon>
        <taxon>Bacillota</taxon>
        <taxon>Erysipelotrichia</taxon>
        <taxon>Erysipelotrichales</taxon>
        <taxon>Erysipelotrichaceae</taxon>
        <taxon>Ileibacterium</taxon>
    </lineage>
</organism>
<sequence length="265" mass="28615">MKIAVLIKQVPDSTEITVDKNTGTLVRDGVPSIMNPDDLAGLEAALALKDKDDSIDITVVSMGPPQAAGMLQEAIARGADHAVLLTDRRLGGADTCATSRTLAAALNKIGYDFIIAGRQAIDGDTAQVGPQTAERLGLPQVTYVDEILELTPEYAKVKKSLEDEEQVVKVKLPAVITTLSGMNKPRYMNCIDIVDSFNNPVQIMTYDDIKDDLPQDLIGLAGSPTKVHRTFTKNVSAATEKFDLPADETADRIVEALKEKQLIKK</sequence>
<dbReference type="RefSeq" id="WP_075820794.1">
    <property type="nucleotide sequence ID" value="NZ_CAJUTZ010000004.1"/>
</dbReference>
<feature type="domain" description="Electron transfer flavoprotein alpha/beta-subunit N-terminal" evidence="4">
    <location>
        <begin position="22"/>
        <end position="213"/>
    </location>
</feature>
<dbReference type="InterPro" id="IPR012255">
    <property type="entry name" value="ETF_b"/>
</dbReference>
<comment type="cofactor">
    <cofactor evidence="3">
        <name>AMP</name>
        <dbReference type="ChEBI" id="CHEBI:456215"/>
    </cofactor>
</comment>
<dbReference type="SMART" id="SM00893">
    <property type="entry name" value="ETF"/>
    <property type="match status" value="1"/>
</dbReference>
<dbReference type="GeneID" id="82203606"/>
<dbReference type="OrthoDB" id="9804960at2"/>
<dbReference type="InterPro" id="IPR000049">
    <property type="entry name" value="ET-Flavoprotein_bsu_CS"/>
</dbReference>
<dbReference type="GO" id="GO:0009055">
    <property type="term" value="F:electron transfer activity"/>
    <property type="evidence" value="ECO:0007669"/>
    <property type="project" value="InterPro"/>
</dbReference>
<dbReference type="SUPFAM" id="SSF52402">
    <property type="entry name" value="Adenine nucleotide alpha hydrolases-like"/>
    <property type="match status" value="1"/>
</dbReference>
<dbReference type="Pfam" id="PF01012">
    <property type="entry name" value="ETF"/>
    <property type="match status" value="1"/>
</dbReference>
<gene>
    <name evidence="5" type="ORF">BO222_10635</name>
</gene>
<evidence type="ECO:0000256" key="1">
    <source>
        <dbReference type="ARBA" id="ARBA00007557"/>
    </source>
</evidence>
<dbReference type="AlphaFoldDB" id="A0A1U7NDN9"/>
<proteinExistence type="inferred from homology"/>